<reference evidence="1 2" key="1">
    <citation type="submission" date="2019-01" db="EMBL/GenBank/DDBJ databases">
        <title>The draft genome of Rhizobium sp. 24NR.</title>
        <authorList>
            <person name="Liu L."/>
            <person name="Liang L."/>
            <person name="Shi S."/>
            <person name="Xu L."/>
            <person name="Wang X."/>
            <person name="Li L."/>
            <person name="Zhang X."/>
        </authorList>
    </citation>
    <scope>NUCLEOTIDE SEQUENCE [LARGE SCALE GENOMIC DNA]</scope>
    <source>
        <strain evidence="1 2">24NR</strain>
    </source>
</reference>
<dbReference type="AlphaFoldDB" id="A0A444LGD7"/>
<keyword evidence="2" id="KW-1185">Reference proteome</keyword>
<organism evidence="1 2">
    <name type="scientific">Neorhizobium lilium</name>
    <dbReference type="NCBI Taxonomy" id="2503024"/>
    <lineage>
        <taxon>Bacteria</taxon>
        <taxon>Pseudomonadati</taxon>
        <taxon>Pseudomonadota</taxon>
        <taxon>Alphaproteobacteria</taxon>
        <taxon>Hyphomicrobiales</taxon>
        <taxon>Rhizobiaceae</taxon>
        <taxon>Rhizobium/Agrobacterium group</taxon>
        <taxon>Neorhizobium</taxon>
    </lineage>
</organism>
<accession>A0A444LGD7</accession>
<dbReference type="Proteomes" id="UP000287687">
    <property type="component" value="Unassembled WGS sequence"/>
</dbReference>
<comment type="caution">
    <text evidence="1">The sequence shown here is derived from an EMBL/GenBank/DDBJ whole genome shotgun (WGS) entry which is preliminary data.</text>
</comment>
<evidence type="ECO:0000313" key="2">
    <source>
        <dbReference type="Proteomes" id="UP000287687"/>
    </source>
</evidence>
<dbReference type="EMBL" id="SBIP01000003">
    <property type="protein sequence ID" value="RWX77248.1"/>
    <property type="molecule type" value="Genomic_DNA"/>
</dbReference>
<proteinExistence type="predicted"/>
<protein>
    <submittedName>
        <fullName evidence="1">Uncharacterized protein</fullName>
    </submittedName>
</protein>
<evidence type="ECO:0000313" key="1">
    <source>
        <dbReference type="EMBL" id="RWX77248.1"/>
    </source>
</evidence>
<gene>
    <name evidence="1" type="ORF">EPK99_16550</name>
</gene>
<name>A0A444LGD7_9HYPH</name>
<sequence>MNLYPLSKEALLCNNGFMNNLGKPTSPEDAISASPLAADDDLHAWQVAKLAERRKRADEGHFSSAETVRAVIRKFIPNG</sequence>